<protein>
    <submittedName>
        <fullName evidence="1">Uncharacterized protein</fullName>
    </submittedName>
</protein>
<accession>A0AAD7Z8B5</accession>
<dbReference type="AlphaFoldDB" id="A0AAD7Z8B5"/>
<organism evidence="1 2">
    <name type="scientific">Diploptera punctata</name>
    <name type="common">Pacific beetle cockroach</name>
    <dbReference type="NCBI Taxonomy" id="6984"/>
    <lineage>
        <taxon>Eukaryota</taxon>
        <taxon>Metazoa</taxon>
        <taxon>Ecdysozoa</taxon>
        <taxon>Arthropoda</taxon>
        <taxon>Hexapoda</taxon>
        <taxon>Insecta</taxon>
        <taxon>Pterygota</taxon>
        <taxon>Neoptera</taxon>
        <taxon>Polyneoptera</taxon>
        <taxon>Dictyoptera</taxon>
        <taxon>Blattodea</taxon>
        <taxon>Blaberoidea</taxon>
        <taxon>Blaberidae</taxon>
        <taxon>Diplopterinae</taxon>
        <taxon>Diploptera</taxon>
    </lineage>
</organism>
<reference evidence="1" key="2">
    <citation type="submission" date="2023-05" db="EMBL/GenBank/DDBJ databases">
        <authorList>
            <person name="Fouks B."/>
        </authorList>
    </citation>
    <scope>NUCLEOTIDE SEQUENCE</scope>
    <source>
        <strain evidence="1">Stay&amp;Tobe</strain>
        <tissue evidence="1">Testes</tissue>
    </source>
</reference>
<reference evidence="1" key="1">
    <citation type="journal article" date="2023" name="IScience">
        <title>Live-bearing cockroach genome reveals convergent evolutionary mechanisms linked to viviparity in insects and beyond.</title>
        <authorList>
            <person name="Fouks B."/>
            <person name="Harrison M.C."/>
            <person name="Mikhailova A.A."/>
            <person name="Marchal E."/>
            <person name="English S."/>
            <person name="Carruthers M."/>
            <person name="Jennings E.C."/>
            <person name="Chiamaka E.L."/>
            <person name="Frigard R.A."/>
            <person name="Pippel M."/>
            <person name="Attardo G.M."/>
            <person name="Benoit J.B."/>
            <person name="Bornberg-Bauer E."/>
            <person name="Tobe S.S."/>
        </authorList>
    </citation>
    <scope>NUCLEOTIDE SEQUENCE</scope>
    <source>
        <strain evidence="1">Stay&amp;Tobe</strain>
    </source>
</reference>
<comment type="caution">
    <text evidence="1">The sequence shown here is derived from an EMBL/GenBank/DDBJ whole genome shotgun (WGS) entry which is preliminary data.</text>
</comment>
<proteinExistence type="predicted"/>
<dbReference type="EMBL" id="JASPKZ010009814">
    <property type="protein sequence ID" value="KAJ9575929.1"/>
    <property type="molecule type" value="Genomic_DNA"/>
</dbReference>
<keyword evidence="2" id="KW-1185">Reference proteome</keyword>
<name>A0AAD7Z8B5_DIPPU</name>
<evidence type="ECO:0000313" key="2">
    <source>
        <dbReference type="Proteomes" id="UP001233999"/>
    </source>
</evidence>
<dbReference type="Proteomes" id="UP001233999">
    <property type="component" value="Unassembled WGS sequence"/>
</dbReference>
<gene>
    <name evidence="1" type="ORF">L9F63_007241</name>
</gene>
<sequence length="424" mass="48520">MYSYALHTDRCSCKKLFHTVVDSRGLASCPSTLRFLDITPVRIALPEIFSSENKTKNTSKLGVQKITSKSMSCLLHYPFTGISMNVNDRRESCGSIQKSSVLLNREGEGQLVYHTNPANRSTLQSYVKSSNLDRHPRRRLLSPIKVNSNIVMGNKHPFRKHDQSHGEPEVIVTKYYPLKEGKNVDPIKNQRNSKIFQNFFDKNTEFNTTEIAGNKVENGLSYNEVVEMSKWQEEHENKSIKFNEIESIYNDRNTDKNNMYAKNCLDANVSSDSLDITFNSSIDLRESQSVKEKRSDIFFDAENFELISDENSTLPDIEILSSDIKDNKIGVDDVSKVSDELMNLEMHQSGDNKKEVDRTEKKVQWKLEVEVIYYAGDAEGGSVLCRTIEPLHEEEEQQIRNTAKNYSRTIVPMTHTPLSAFYTK</sequence>
<evidence type="ECO:0000313" key="1">
    <source>
        <dbReference type="EMBL" id="KAJ9575929.1"/>
    </source>
</evidence>